<dbReference type="GO" id="GO:0005829">
    <property type="term" value="C:cytosol"/>
    <property type="evidence" value="ECO:0007669"/>
    <property type="project" value="TreeGrafter"/>
</dbReference>
<dbReference type="PANTHER" id="PTHR43384">
    <property type="entry name" value="SEPTUM SITE-DETERMINING PROTEIN MIND HOMOLOG, CHLOROPLASTIC-RELATED"/>
    <property type="match status" value="1"/>
</dbReference>
<reference evidence="3" key="1">
    <citation type="submission" date="2021-04" db="EMBL/GenBank/DDBJ databases">
        <title>Pseudaminobacter soli sp. nov., isolated from paddy soil contaminated by heavy metals.</title>
        <authorList>
            <person name="Zhang K."/>
        </authorList>
    </citation>
    <scope>NUCLEOTIDE SEQUENCE</scope>
    <source>
        <strain evidence="3">19-2017</strain>
    </source>
</reference>
<keyword evidence="1" id="KW-0597">Phosphoprotein</keyword>
<dbReference type="InterPro" id="IPR001789">
    <property type="entry name" value="Sig_transdc_resp-reg_receiver"/>
</dbReference>
<evidence type="ECO:0000313" key="4">
    <source>
        <dbReference type="Proteomes" id="UP000680348"/>
    </source>
</evidence>
<dbReference type="CDD" id="cd00156">
    <property type="entry name" value="REC"/>
    <property type="match status" value="1"/>
</dbReference>
<organism evidence="3 4">
    <name type="scientific">Pseudaminobacter soli</name>
    <name type="common">ex Zhang et al. 2022</name>
    <dbReference type="NCBI Taxonomy" id="2831468"/>
    <lineage>
        <taxon>Bacteria</taxon>
        <taxon>Pseudomonadati</taxon>
        <taxon>Pseudomonadota</taxon>
        <taxon>Alphaproteobacteria</taxon>
        <taxon>Hyphomicrobiales</taxon>
        <taxon>Phyllobacteriaceae</taxon>
        <taxon>Pseudaminobacter</taxon>
    </lineage>
</organism>
<dbReference type="InterPro" id="IPR050625">
    <property type="entry name" value="ParA/MinD_ATPase"/>
</dbReference>
<dbReference type="GO" id="GO:0051782">
    <property type="term" value="P:negative regulation of cell division"/>
    <property type="evidence" value="ECO:0007669"/>
    <property type="project" value="TreeGrafter"/>
</dbReference>
<dbReference type="RefSeq" id="WP_188253651.1">
    <property type="nucleotide sequence ID" value="NZ_JABVCF010000002.1"/>
</dbReference>
<dbReference type="SUPFAM" id="SSF52172">
    <property type="entry name" value="CheY-like"/>
    <property type="match status" value="1"/>
</dbReference>
<dbReference type="AlphaFoldDB" id="A0A942DW91"/>
<dbReference type="GO" id="GO:0009898">
    <property type="term" value="C:cytoplasmic side of plasma membrane"/>
    <property type="evidence" value="ECO:0007669"/>
    <property type="project" value="TreeGrafter"/>
</dbReference>
<accession>A0A942DW91</accession>
<dbReference type="GO" id="GO:0000160">
    <property type="term" value="P:phosphorelay signal transduction system"/>
    <property type="evidence" value="ECO:0007669"/>
    <property type="project" value="InterPro"/>
</dbReference>
<dbReference type="InterPro" id="IPR011006">
    <property type="entry name" value="CheY-like_superfamily"/>
</dbReference>
<dbReference type="Gene3D" id="3.40.50.300">
    <property type="entry name" value="P-loop containing nucleotide triphosphate hydrolases"/>
    <property type="match status" value="1"/>
</dbReference>
<dbReference type="GO" id="GO:0005524">
    <property type="term" value="F:ATP binding"/>
    <property type="evidence" value="ECO:0007669"/>
    <property type="project" value="TreeGrafter"/>
</dbReference>
<dbReference type="Proteomes" id="UP000680348">
    <property type="component" value="Unassembled WGS sequence"/>
</dbReference>
<keyword evidence="4" id="KW-1185">Reference proteome</keyword>
<dbReference type="GO" id="GO:0016887">
    <property type="term" value="F:ATP hydrolysis activity"/>
    <property type="evidence" value="ECO:0007669"/>
    <property type="project" value="TreeGrafter"/>
</dbReference>
<evidence type="ECO:0000256" key="1">
    <source>
        <dbReference type="PROSITE-ProRule" id="PRU00169"/>
    </source>
</evidence>
<dbReference type="InterPro" id="IPR027417">
    <property type="entry name" value="P-loop_NTPase"/>
</dbReference>
<dbReference type="PROSITE" id="PS50110">
    <property type="entry name" value="RESPONSE_REGULATORY"/>
    <property type="match status" value="1"/>
</dbReference>
<sequence length="381" mass="42499">MTTHMNFTRKAKILIVSTDRASAEFMESSLLALSTYEPEHVTFEALSNPRNTLKAENYDLLLMDVGDGAVLEGGAISEVRKKFASTPLILLSEVLSDQRMRMLVRLNANDWLRKPLERKAFLESISSHLHLAFAGGNQVHAVVSAVGGAGATSVAITLADSLLRLKRKQEPTVALFDLDFSTGACGSYLNSVNDYDLKPVIAQPNRVDLEFVDIIKKKHERGFSLLSFKQPDVLLSRTGGELVLRMLDVVSFQNNHTVLDIPYYATGWRDDLLKAVNTIHLVTEPTIPALAQAKDLATRIQTLRPDNPPVHIIVNKNRRRLFSFGIGKNEAKRVFKQTPTHLIDDDWNTMSEAINRGVLPFEVSPRSSFVRRIEKLAEGVK</sequence>
<protein>
    <submittedName>
        <fullName evidence="3">Pilus assembly protein</fullName>
    </submittedName>
</protein>
<evidence type="ECO:0000259" key="2">
    <source>
        <dbReference type="PROSITE" id="PS50110"/>
    </source>
</evidence>
<dbReference type="PANTHER" id="PTHR43384:SF13">
    <property type="entry name" value="SLR0110 PROTEIN"/>
    <property type="match status" value="1"/>
</dbReference>
<proteinExistence type="predicted"/>
<evidence type="ECO:0000313" key="3">
    <source>
        <dbReference type="EMBL" id="MBS3648103.1"/>
    </source>
</evidence>
<comment type="caution">
    <text evidence="3">The sequence shown here is derived from an EMBL/GenBank/DDBJ whole genome shotgun (WGS) entry which is preliminary data.</text>
</comment>
<feature type="modified residue" description="4-aspartylphosphate" evidence="1">
    <location>
        <position position="64"/>
    </location>
</feature>
<gene>
    <name evidence="3" type="ORF">KEU06_05600</name>
</gene>
<dbReference type="EMBL" id="JAGWCR010000002">
    <property type="protein sequence ID" value="MBS3648103.1"/>
    <property type="molecule type" value="Genomic_DNA"/>
</dbReference>
<dbReference type="Gene3D" id="3.40.50.2300">
    <property type="match status" value="1"/>
</dbReference>
<name>A0A942DW91_9HYPH</name>
<feature type="domain" description="Response regulatory" evidence="2">
    <location>
        <begin position="12"/>
        <end position="129"/>
    </location>
</feature>
<dbReference type="SUPFAM" id="SSF52540">
    <property type="entry name" value="P-loop containing nucleoside triphosphate hydrolases"/>
    <property type="match status" value="1"/>
</dbReference>